<reference evidence="3" key="1">
    <citation type="submission" date="2017-01" db="EMBL/GenBank/DDBJ databases">
        <title>Comparative genomics of anhydrobiosis in the tardigrade Hypsibius dujardini.</title>
        <authorList>
            <person name="Yoshida Y."/>
            <person name="Koutsovoulos G."/>
            <person name="Laetsch D."/>
            <person name="Stevens L."/>
            <person name="Kumar S."/>
            <person name="Horikawa D."/>
            <person name="Ishino K."/>
            <person name="Komine S."/>
            <person name="Tomita M."/>
            <person name="Blaxter M."/>
            <person name="Arakawa K."/>
        </authorList>
    </citation>
    <scope>NUCLEOTIDE SEQUENCE [LARGE SCALE GENOMIC DNA]</scope>
    <source>
        <strain evidence="3">Z151</strain>
    </source>
</reference>
<name>A0A1W0WG65_HYPEX</name>
<sequence length="120" mass="13929">MDEQYFQHAFGMFQAKDRANYHDEGIRCLSSQSDWTHLDPLSAVNSNFQVYIISWTKQEIVWLVDRQEAYRSKMNFSSNVIMSIQMSVAEDIDAFENDACLRDSSGCLDLFQQVTVTQLQ</sequence>
<dbReference type="Proteomes" id="UP000192578">
    <property type="component" value="Unassembled WGS sequence"/>
</dbReference>
<evidence type="ECO:0000313" key="2">
    <source>
        <dbReference type="EMBL" id="OQV14204.1"/>
    </source>
</evidence>
<dbReference type="GO" id="GO:0005975">
    <property type="term" value="P:carbohydrate metabolic process"/>
    <property type="evidence" value="ECO:0007669"/>
    <property type="project" value="InterPro"/>
</dbReference>
<comment type="caution">
    <text evidence="2">The sequence shown here is derived from an EMBL/GenBank/DDBJ whole genome shotgun (WGS) entry which is preliminary data.</text>
</comment>
<dbReference type="SUPFAM" id="SSF49899">
    <property type="entry name" value="Concanavalin A-like lectins/glucanases"/>
    <property type="match status" value="1"/>
</dbReference>
<dbReference type="GO" id="GO:0004553">
    <property type="term" value="F:hydrolase activity, hydrolyzing O-glycosyl compounds"/>
    <property type="evidence" value="ECO:0007669"/>
    <property type="project" value="InterPro"/>
</dbReference>
<dbReference type="InterPro" id="IPR000757">
    <property type="entry name" value="Beta-glucanase-like"/>
</dbReference>
<dbReference type="AlphaFoldDB" id="A0A1W0WG65"/>
<accession>A0A1W0WG65</accession>
<gene>
    <name evidence="2" type="ORF">BV898_11557</name>
</gene>
<dbReference type="InterPro" id="IPR013320">
    <property type="entry name" value="ConA-like_dom_sf"/>
</dbReference>
<keyword evidence="3" id="KW-1185">Reference proteome</keyword>
<dbReference type="Gene3D" id="2.60.120.200">
    <property type="match status" value="1"/>
</dbReference>
<dbReference type="Pfam" id="PF00722">
    <property type="entry name" value="Glyco_hydro_16"/>
    <property type="match status" value="1"/>
</dbReference>
<evidence type="ECO:0000313" key="3">
    <source>
        <dbReference type="Proteomes" id="UP000192578"/>
    </source>
</evidence>
<evidence type="ECO:0000259" key="1">
    <source>
        <dbReference type="Pfam" id="PF00722"/>
    </source>
</evidence>
<organism evidence="2 3">
    <name type="scientific">Hypsibius exemplaris</name>
    <name type="common">Freshwater tardigrade</name>
    <dbReference type="NCBI Taxonomy" id="2072580"/>
    <lineage>
        <taxon>Eukaryota</taxon>
        <taxon>Metazoa</taxon>
        <taxon>Ecdysozoa</taxon>
        <taxon>Tardigrada</taxon>
        <taxon>Eutardigrada</taxon>
        <taxon>Parachela</taxon>
        <taxon>Hypsibioidea</taxon>
        <taxon>Hypsibiidae</taxon>
        <taxon>Hypsibius</taxon>
    </lineage>
</organism>
<feature type="domain" description="GH16" evidence="1">
    <location>
        <begin position="37"/>
        <end position="88"/>
    </location>
</feature>
<protein>
    <recommendedName>
        <fullName evidence="1">GH16 domain-containing protein</fullName>
    </recommendedName>
</protein>
<proteinExistence type="predicted"/>
<dbReference type="EMBL" id="MTYJ01000108">
    <property type="protein sequence ID" value="OQV14204.1"/>
    <property type="molecule type" value="Genomic_DNA"/>
</dbReference>